<protein>
    <recommendedName>
        <fullName evidence="3">Transcriptional regulator, AbiEi antitoxin, Type IV TA system</fullName>
    </recommendedName>
</protein>
<name>A0A1I7CW02_9GAMM</name>
<dbReference type="OrthoDB" id="9125124at2"/>
<dbReference type="RefSeq" id="WP_139233986.1">
    <property type="nucleotide sequence ID" value="NZ_FPAQ01000067.1"/>
</dbReference>
<reference evidence="1 2" key="1">
    <citation type="submission" date="2016-10" db="EMBL/GenBank/DDBJ databases">
        <authorList>
            <person name="de Groot N.N."/>
        </authorList>
    </citation>
    <scope>NUCLEOTIDE SEQUENCE [LARGE SCALE GENOMIC DNA]</scope>
    <source>
        <strain evidence="1 2">CGMCC 1.6493</strain>
    </source>
</reference>
<gene>
    <name evidence="1" type="ORF">SAMN04487956_1672</name>
</gene>
<evidence type="ECO:0000313" key="2">
    <source>
        <dbReference type="Proteomes" id="UP000199594"/>
    </source>
</evidence>
<evidence type="ECO:0000313" key="1">
    <source>
        <dbReference type="EMBL" id="SFU03612.1"/>
    </source>
</evidence>
<dbReference type="EMBL" id="FPAQ01000067">
    <property type="protein sequence ID" value="SFU03612.1"/>
    <property type="molecule type" value="Genomic_DNA"/>
</dbReference>
<accession>A0A1I7CW02</accession>
<dbReference type="Proteomes" id="UP000199594">
    <property type="component" value="Unassembled WGS sequence"/>
</dbReference>
<dbReference type="AlphaFoldDB" id="A0A1I7CW02"/>
<proteinExistence type="predicted"/>
<organism evidence="1 2">
    <name type="scientific">Halomonas saccharevitans</name>
    <dbReference type="NCBI Taxonomy" id="416872"/>
    <lineage>
        <taxon>Bacteria</taxon>
        <taxon>Pseudomonadati</taxon>
        <taxon>Pseudomonadota</taxon>
        <taxon>Gammaproteobacteria</taxon>
        <taxon>Oceanospirillales</taxon>
        <taxon>Halomonadaceae</taxon>
        <taxon>Halomonas</taxon>
    </lineage>
</organism>
<sequence>MPISVADALADWLLNDYPNSAIHKRMLHERILILYKEREYKGEKISNIQNKFPSSAQITNYIEKIERSGVINPEGEKSFFHRESRFYIITAKPPSSTEEALCSIFPYGYISYITAMQWYSITDRLPKVVYYTTCSKEEWRKRYLAETLDRTGLHSYAKDLIPAFPISGKYFGKQVHVSTTKNYREPREGESGIRVQEIGELFTCMLKKPQWCGGSTHVVDVYMEYGKVFKNKIIKYVDQYGGAIDKARVGFLLETVMGVKSKTIEEWKKEKGNERGSSRVLFPGEEFSKVYSPDWNLSINIEELEEYGTID</sequence>
<evidence type="ECO:0008006" key="3">
    <source>
        <dbReference type="Google" id="ProtNLM"/>
    </source>
</evidence>